<sequence length="362" mass="43297">MKNLFRLQIDSNRIFGLDILRMLAIVFVVLTHGGQFIPKDWISIYTAMLFDGVGIFFILSGFLIGKILIDVLEKTDFSSRELWYFWSKRWSRTLPNYFFFLLFLLIFFYPQSDVNIYKYFVFTQNINHKPEEFFSWSWSLAIEEWFYLIIALLIFIFQRLQLFSKKRTILFSVILVILCSNILRIIYCMNEGFGISVFENIKYSLVYRFDTIIYGVLAAYIFYYHREFWEHYKKSFFITALLLTAIIYIFGLQYYHEDFRRFSCLAAFTLISLNVMLYLPYLNAIKGISSGISRPITYVSLISYSLYLVNSIVQYSLGMTFEFWDAPRDWLMNHYGFNLKWGYIGTFYFILYLVFILGFSSV</sequence>
<evidence type="ECO:0000313" key="4">
    <source>
        <dbReference type="Proteomes" id="UP000516438"/>
    </source>
</evidence>
<feature type="transmembrane region" description="Helical" evidence="1">
    <location>
        <begin position="20"/>
        <end position="38"/>
    </location>
</feature>
<dbReference type="AlphaFoldDB" id="A0A7H1DUG9"/>
<dbReference type="GO" id="GO:0016747">
    <property type="term" value="F:acyltransferase activity, transferring groups other than amino-acyl groups"/>
    <property type="evidence" value="ECO:0007669"/>
    <property type="project" value="InterPro"/>
</dbReference>
<dbReference type="EMBL" id="CP060203">
    <property type="protein sequence ID" value="QNS40627.1"/>
    <property type="molecule type" value="Genomic_DNA"/>
</dbReference>
<feature type="transmembrane region" description="Helical" evidence="1">
    <location>
        <begin position="341"/>
        <end position="359"/>
    </location>
</feature>
<feature type="transmembrane region" description="Helical" evidence="1">
    <location>
        <begin position="90"/>
        <end position="109"/>
    </location>
</feature>
<keyword evidence="4" id="KW-1185">Reference proteome</keyword>
<dbReference type="GO" id="GO:0000271">
    <property type="term" value="P:polysaccharide biosynthetic process"/>
    <property type="evidence" value="ECO:0007669"/>
    <property type="project" value="TreeGrafter"/>
</dbReference>
<accession>A0A7H1DUG9</accession>
<feature type="transmembrane region" description="Helical" evidence="1">
    <location>
        <begin position="136"/>
        <end position="157"/>
    </location>
</feature>
<protein>
    <submittedName>
        <fullName evidence="3">Acyltransferase</fullName>
    </submittedName>
</protein>
<evidence type="ECO:0000313" key="3">
    <source>
        <dbReference type="EMBL" id="QNS40627.1"/>
    </source>
</evidence>
<keyword evidence="1" id="KW-0812">Transmembrane</keyword>
<dbReference type="PANTHER" id="PTHR23028:SF53">
    <property type="entry name" value="ACYL_TRANSF_3 DOMAIN-CONTAINING PROTEIN"/>
    <property type="match status" value="1"/>
</dbReference>
<dbReference type="PANTHER" id="PTHR23028">
    <property type="entry name" value="ACETYLTRANSFERASE"/>
    <property type="match status" value="1"/>
</dbReference>
<name>A0A7H1DUG9_9FLAO</name>
<organism evidence="3 4">
    <name type="scientific">Chryseobacterium manosquense</name>
    <dbReference type="NCBI Taxonomy" id="2754694"/>
    <lineage>
        <taxon>Bacteria</taxon>
        <taxon>Pseudomonadati</taxon>
        <taxon>Bacteroidota</taxon>
        <taxon>Flavobacteriia</taxon>
        <taxon>Flavobacteriales</taxon>
        <taxon>Weeksellaceae</taxon>
        <taxon>Chryseobacterium group</taxon>
        <taxon>Chryseobacterium</taxon>
    </lineage>
</organism>
<feature type="domain" description="Acyltransferase 3" evidence="2">
    <location>
        <begin position="16"/>
        <end position="359"/>
    </location>
</feature>
<dbReference type="InterPro" id="IPR050879">
    <property type="entry name" value="Acyltransferase_3"/>
</dbReference>
<dbReference type="GO" id="GO:0016020">
    <property type="term" value="C:membrane"/>
    <property type="evidence" value="ECO:0007669"/>
    <property type="project" value="TreeGrafter"/>
</dbReference>
<feature type="transmembrane region" description="Helical" evidence="1">
    <location>
        <begin position="44"/>
        <end position="69"/>
    </location>
</feature>
<reference evidence="3 4" key="1">
    <citation type="submission" date="2020-07" db="EMBL/GenBank/DDBJ databases">
        <title>Complete genome and description of Chryseobacterium manosquense strain Marseille-Q2069 sp. nov.</title>
        <authorList>
            <person name="Boxberger M."/>
        </authorList>
    </citation>
    <scope>NUCLEOTIDE SEQUENCE [LARGE SCALE GENOMIC DNA]</scope>
    <source>
        <strain evidence="3 4">Marseille-Q2069</strain>
    </source>
</reference>
<feature type="transmembrane region" description="Helical" evidence="1">
    <location>
        <begin position="262"/>
        <end position="284"/>
    </location>
</feature>
<keyword evidence="3" id="KW-0012">Acyltransferase</keyword>
<dbReference type="Proteomes" id="UP000516438">
    <property type="component" value="Chromosome"/>
</dbReference>
<feature type="transmembrane region" description="Helical" evidence="1">
    <location>
        <begin position="169"/>
        <end position="187"/>
    </location>
</feature>
<keyword evidence="3" id="KW-0808">Transferase</keyword>
<keyword evidence="1" id="KW-0472">Membrane</keyword>
<dbReference type="RefSeq" id="WP_188320638.1">
    <property type="nucleotide sequence ID" value="NZ_CP060203.1"/>
</dbReference>
<dbReference type="KEGG" id="cmaq:H0S70_09650"/>
<keyword evidence="1" id="KW-1133">Transmembrane helix</keyword>
<feature type="transmembrane region" description="Helical" evidence="1">
    <location>
        <begin position="296"/>
        <end position="321"/>
    </location>
</feature>
<evidence type="ECO:0000256" key="1">
    <source>
        <dbReference type="SAM" id="Phobius"/>
    </source>
</evidence>
<feature type="transmembrane region" description="Helical" evidence="1">
    <location>
        <begin position="207"/>
        <end position="224"/>
    </location>
</feature>
<evidence type="ECO:0000259" key="2">
    <source>
        <dbReference type="Pfam" id="PF01757"/>
    </source>
</evidence>
<proteinExistence type="predicted"/>
<dbReference type="Pfam" id="PF01757">
    <property type="entry name" value="Acyl_transf_3"/>
    <property type="match status" value="1"/>
</dbReference>
<dbReference type="InterPro" id="IPR002656">
    <property type="entry name" value="Acyl_transf_3_dom"/>
</dbReference>
<feature type="transmembrane region" description="Helical" evidence="1">
    <location>
        <begin position="236"/>
        <end position="256"/>
    </location>
</feature>
<gene>
    <name evidence="3" type="ORF">H0S70_09650</name>
</gene>